<comment type="caution">
    <text evidence="1">The sequence shown here is derived from an EMBL/GenBank/DDBJ whole genome shotgun (WGS) entry which is preliminary data.</text>
</comment>
<name>A0A8J7DBX7_9CYAN</name>
<dbReference type="Pfam" id="PF13030">
    <property type="entry name" value="DUF3891"/>
    <property type="match status" value="1"/>
</dbReference>
<dbReference type="RefSeq" id="WP_193907997.1">
    <property type="nucleotide sequence ID" value="NZ_JADEXG010000030.1"/>
</dbReference>
<reference evidence="1" key="1">
    <citation type="submission" date="2020-10" db="EMBL/GenBank/DDBJ databases">
        <authorList>
            <person name="Castelo-Branco R."/>
            <person name="Eusebio N."/>
            <person name="Adriana R."/>
            <person name="Vieira A."/>
            <person name="Brugerolle De Fraissinette N."/>
            <person name="Rezende De Castro R."/>
            <person name="Schneider M.P."/>
            <person name="Vasconcelos V."/>
            <person name="Leao P.N."/>
        </authorList>
    </citation>
    <scope>NUCLEOTIDE SEQUENCE</scope>
    <source>
        <strain evidence="1">LEGE 07310</strain>
    </source>
</reference>
<keyword evidence="2" id="KW-1185">Reference proteome</keyword>
<dbReference type="Proteomes" id="UP000636505">
    <property type="component" value="Unassembled WGS sequence"/>
</dbReference>
<dbReference type="InterPro" id="IPR024992">
    <property type="entry name" value="DUF3891"/>
</dbReference>
<dbReference type="EMBL" id="JADEXG010000030">
    <property type="protein sequence ID" value="MBE9078307.1"/>
    <property type="molecule type" value="Genomic_DNA"/>
</dbReference>
<gene>
    <name evidence="1" type="ORF">IQ241_13560</name>
</gene>
<dbReference type="AlphaFoldDB" id="A0A8J7DBX7"/>
<evidence type="ECO:0000313" key="1">
    <source>
        <dbReference type="EMBL" id="MBE9078307.1"/>
    </source>
</evidence>
<sequence length="260" mass="28798">MLYRNNAEGYIAISQPSHAWLAGQIARAWGNSEFGSFEPWEEVCLGAEVHDIGWLPWEASPTLNPQTGRPHNFTEVPVKAHTALWSAGVQMALALGHYPALLVSLHGVGIYQQFNNEQASAEAAQTVDRFISQQQALQSELLKTLRQDARYAAFCQPKIVERNRQIVRVADRLSLAICMEVKAAFTLENVPTANGKTVLKLEPMDNTSRLVVSPWPFKAGEVSLVCEGRHLSGSFTDEQVMQETLRQAPRATVEATLYPA</sequence>
<organism evidence="1 2">
    <name type="scientific">Vasconcelosia minhoensis LEGE 07310</name>
    <dbReference type="NCBI Taxonomy" id="915328"/>
    <lineage>
        <taxon>Bacteria</taxon>
        <taxon>Bacillati</taxon>
        <taxon>Cyanobacteriota</taxon>
        <taxon>Cyanophyceae</taxon>
        <taxon>Nodosilineales</taxon>
        <taxon>Cymatolegaceae</taxon>
        <taxon>Vasconcelosia</taxon>
        <taxon>Vasconcelosia minhoensis</taxon>
    </lineage>
</organism>
<proteinExistence type="predicted"/>
<protein>
    <submittedName>
        <fullName evidence="1">DUF3891 family protein</fullName>
    </submittedName>
</protein>
<evidence type="ECO:0000313" key="2">
    <source>
        <dbReference type="Proteomes" id="UP000636505"/>
    </source>
</evidence>
<accession>A0A8J7DBX7</accession>